<evidence type="ECO:0000256" key="8">
    <source>
        <dbReference type="ARBA" id="ARBA00023204"/>
    </source>
</evidence>
<dbReference type="GO" id="GO:0046872">
    <property type="term" value="F:metal ion binding"/>
    <property type="evidence" value="ECO:0007669"/>
    <property type="project" value="UniProtKB-KW"/>
</dbReference>
<dbReference type="Proteomes" id="UP000196531">
    <property type="component" value="Unassembled WGS sequence"/>
</dbReference>
<dbReference type="PANTHER" id="PTHR15822:SF4">
    <property type="entry name" value="TYROSYL-DNA PHOSPHODIESTERASE 2"/>
    <property type="match status" value="1"/>
</dbReference>
<dbReference type="EMBL" id="MAAO01000015">
    <property type="protein sequence ID" value="OUR93645.1"/>
    <property type="molecule type" value="Genomic_DNA"/>
</dbReference>
<dbReference type="InterPro" id="IPR005135">
    <property type="entry name" value="Endo/exonuclease/phosphatase"/>
</dbReference>
<proteinExistence type="predicted"/>
<evidence type="ECO:0000313" key="10">
    <source>
        <dbReference type="EMBL" id="OUR93645.1"/>
    </source>
</evidence>
<dbReference type="AlphaFoldDB" id="A0A1Y5F2I3"/>
<dbReference type="Pfam" id="PF03372">
    <property type="entry name" value="Exo_endo_phos"/>
    <property type="match status" value="1"/>
</dbReference>
<reference evidence="11" key="1">
    <citation type="journal article" date="2017" name="Proc. Natl. Acad. Sci. U.S.A.">
        <title>Simulation of Deepwater Horizon oil plume reveals substrate specialization within a complex community of hydrocarbon-degraders.</title>
        <authorList>
            <person name="Hu P."/>
            <person name="Dubinsky E.A."/>
            <person name="Probst A.J."/>
            <person name="Wang J."/>
            <person name="Sieber C.M.K."/>
            <person name="Tom L.M."/>
            <person name="Gardinali P."/>
            <person name="Banfield J.F."/>
            <person name="Atlas R.M."/>
            <person name="Andersen G.L."/>
        </authorList>
    </citation>
    <scope>NUCLEOTIDE SEQUENCE [LARGE SCALE GENOMIC DNA]</scope>
</reference>
<evidence type="ECO:0000256" key="4">
    <source>
        <dbReference type="ARBA" id="ARBA00022723"/>
    </source>
</evidence>
<comment type="caution">
    <text evidence="10">The sequence shown here is derived from an EMBL/GenBank/DDBJ whole genome shotgun (WGS) entry which is preliminary data.</text>
</comment>
<keyword evidence="8" id="KW-0234">DNA repair</keyword>
<comment type="cofactor">
    <cofactor evidence="1">
        <name>Mn(2+)</name>
        <dbReference type="ChEBI" id="CHEBI:29035"/>
    </cofactor>
</comment>
<evidence type="ECO:0000256" key="5">
    <source>
        <dbReference type="ARBA" id="ARBA00022763"/>
    </source>
</evidence>
<keyword evidence="5" id="KW-0227">DNA damage</keyword>
<keyword evidence="3" id="KW-0540">Nuclease</keyword>
<feature type="domain" description="Endonuclease/exonuclease/phosphatase" evidence="9">
    <location>
        <begin position="42"/>
        <end position="356"/>
    </location>
</feature>
<dbReference type="GO" id="GO:0004518">
    <property type="term" value="F:nuclease activity"/>
    <property type="evidence" value="ECO:0007669"/>
    <property type="project" value="UniProtKB-KW"/>
</dbReference>
<evidence type="ECO:0000256" key="3">
    <source>
        <dbReference type="ARBA" id="ARBA00022722"/>
    </source>
</evidence>
<name>A0A1Y5F2I3_9BACT</name>
<dbReference type="InterPro" id="IPR051547">
    <property type="entry name" value="TDP2-like"/>
</dbReference>
<keyword evidence="7" id="KW-0460">Magnesium</keyword>
<dbReference type="GO" id="GO:0016787">
    <property type="term" value="F:hydrolase activity"/>
    <property type="evidence" value="ECO:0007669"/>
    <property type="project" value="UniProtKB-KW"/>
</dbReference>
<dbReference type="Gene3D" id="3.60.10.10">
    <property type="entry name" value="Endonuclease/exonuclease/phosphatase"/>
    <property type="match status" value="2"/>
</dbReference>
<dbReference type="InterPro" id="IPR036691">
    <property type="entry name" value="Endo/exonu/phosph_ase_sf"/>
</dbReference>
<gene>
    <name evidence="10" type="ORF">A9Q84_19450</name>
</gene>
<evidence type="ECO:0000256" key="6">
    <source>
        <dbReference type="ARBA" id="ARBA00022801"/>
    </source>
</evidence>
<dbReference type="SUPFAM" id="SSF56219">
    <property type="entry name" value="DNase I-like"/>
    <property type="match status" value="1"/>
</dbReference>
<evidence type="ECO:0000256" key="1">
    <source>
        <dbReference type="ARBA" id="ARBA00001936"/>
    </source>
</evidence>
<evidence type="ECO:0000256" key="2">
    <source>
        <dbReference type="ARBA" id="ARBA00001946"/>
    </source>
</evidence>
<sequence>MKIVLVFLISMCAYSAGLKVETFNAGLAHTYVPFAKERLPYIIKDLKEKQSDVICLQEIWEKKDRKEIVKSLKDIYPYAHFTKIKQVRSKKSPTCKRKNLFGEGKFVSCILDKCKGKEGDEHTACILNTCGESMERLKDENRECAAGLIAQVGKSTISALFQVFNPFRGSSLFAYGGGNGLLVLSKKKIVKKEMIDFTDISNLNKRAALLVTLETGETVACTHLTANLADSVSYTGKFSSWKEENSKQIEVLLNTLSEKSSKVVLTGDFNCAFSTENLEGDWEDNCQKILDSGYENRMVSEASVCTFCSSNALNPANTKDIMIDHIFVKNAQTLDPRRTRDVKFSHESREMNLSDHFGISATIE</sequence>
<organism evidence="10 11">
    <name type="scientific">Halobacteriovorax marinus</name>
    <dbReference type="NCBI Taxonomy" id="97084"/>
    <lineage>
        <taxon>Bacteria</taxon>
        <taxon>Pseudomonadati</taxon>
        <taxon>Bdellovibrionota</taxon>
        <taxon>Bacteriovoracia</taxon>
        <taxon>Bacteriovoracales</taxon>
        <taxon>Halobacteriovoraceae</taxon>
        <taxon>Halobacteriovorax</taxon>
    </lineage>
</organism>
<evidence type="ECO:0000259" key="9">
    <source>
        <dbReference type="Pfam" id="PF03372"/>
    </source>
</evidence>
<evidence type="ECO:0000313" key="11">
    <source>
        <dbReference type="Proteomes" id="UP000196531"/>
    </source>
</evidence>
<dbReference type="PANTHER" id="PTHR15822">
    <property type="entry name" value="TRAF AND TNF RECEPTOR-ASSOCIATED PROTEIN"/>
    <property type="match status" value="1"/>
</dbReference>
<accession>A0A1Y5F2I3</accession>
<comment type="cofactor">
    <cofactor evidence="2">
        <name>Mg(2+)</name>
        <dbReference type="ChEBI" id="CHEBI:18420"/>
    </cofactor>
</comment>
<dbReference type="GO" id="GO:0006281">
    <property type="term" value="P:DNA repair"/>
    <property type="evidence" value="ECO:0007669"/>
    <property type="project" value="UniProtKB-KW"/>
</dbReference>
<protein>
    <recommendedName>
        <fullName evidence="9">Endonuclease/exonuclease/phosphatase domain-containing protein</fullName>
    </recommendedName>
</protein>
<keyword evidence="4" id="KW-0479">Metal-binding</keyword>
<evidence type="ECO:0000256" key="7">
    <source>
        <dbReference type="ARBA" id="ARBA00022842"/>
    </source>
</evidence>
<keyword evidence="6" id="KW-0378">Hydrolase</keyword>